<gene>
    <name evidence="1" type="ORF">HNQ61_001657</name>
</gene>
<evidence type="ECO:0000313" key="1">
    <source>
        <dbReference type="EMBL" id="MBB6070040.1"/>
    </source>
</evidence>
<dbReference type="InterPro" id="IPR010982">
    <property type="entry name" value="Lambda_DNA-bd_dom_sf"/>
</dbReference>
<dbReference type="GO" id="GO:0003677">
    <property type="term" value="F:DNA binding"/>
    <property type="evidence" value="ECO:0007669"/>
    <property type="project" value="InterPro"/>
</dbReference>
<protein>
    <submittedName>
        <fullName evidence="1">Transcriptional regulator with XRE-family HTH domain</fullName>
    </submittedName>
</protein>
<proteinExistence type="predicted"/>
<comment type="caution">
    <text evidence="1">The sequence shown here is derived from an EMBL/GenBank/DDBJ whole genome shotgun (WGS) entry which is preliminary data.</text>
</comment>
<keyword evidence="2" id="KW-1185">Reference proteome</keyword>
<name>A0A841GS47_9BACT</name>
<dbReference type="RefSeq" id="WP_170039753.1">
    <property type="nucleotide sequence ID" value="NZ_JABDTL010000002.1"/>
</dbReference>
<sequence>MATYDPAEQAVIPTIRTAATTMVDRTSLRQIAKQIGMSPSGLDKFLNGTEPQRKILRKLESWYTRLSAQAAARADGVSPESAAAAVRVLAVLHAPARRGVFVDVLVEQMDDVLPEDPAWREDFRNYGAYMRAGGM</sequence>
<dbReference type="Gene3D" id="1.10.260.40">
    <property type="entry name" value="lambda repressor-like DNA-binding domains"/>
    <property type="match status" value="1"/>
</dbReference>
<dbReference type="Proteomes" id="UP000582837">
    <property type="component" value="Unassembled WGS sequence"/>
</dbReference>
<reference evidence="1 2" key="1">
    <citation type="submission" date="2020-08" db="EMBL/GenBank/DDBJ databases">
        <title>Genomic Encyclopedia of Type Strains, Phase IV (KMG-IV): sequencing the most valuable type-strain genomes for metagenomic binning, comparative biology and taxonomic classification.</title>
        <authorList>
            <person name="Goeker M."/>
        </authorList>
    </citation>
    <scope>NUCLEOTIDE SEQUENCE [LARGE SCALE GENOMIC DNA]</scope>
    <source>
        <strain evidence="1 2">DSM 29007</strain>
    </source>
</reference>
<evidence type="ECO:0000313" key="2">
    <source>
        <dbReference type="Proteomes" id="UP000582837"/>
    </source>
</evidence>
<accession>A0A841GS47</accession>
<organism evidence="1 2">
    <name type="scientific">Longimicrobium terrae</name>
    <dbReference type="NCBI Taxonomy" id="1639882"/>
    <lineage>
        <taxon>Bacteria</taxon>
        <taxon>Pseudomonadati</taxon>
        <taxon>Gemmatimonadota</taxon>
        <taxon>Longimicrobiia</taxon>
        <taxon>Longimicrobiales</taxon>
        <taxon>Longimicrobiaceae</taxon>
        <taxon>Longimicrobium</taxon>
    </lineage>
</organism>
<dbReference type="AlphaFoldDB" id="A0A841GS47"/>
<dbReference type="EMBL" id="JACHIA010000003">
    <property type="protein sequence ID" value="MBB6070040.1"/>
    <property type="molecule type" value="Genomic_DNA"/>
</dbReference>